<sequence length="136" mass="16103">MALRDEEALGISERKILRSILGGIQVNGSRRRRSNLELHKIYKQSDIVKFVKLQRPKWAGHLAKMNEDRCCKKFFLAKPMGNRTPGRPSLRWIDCVEKDLDIFKVKKLPKVEMLGKNFWRRSGPTQRYRTIEEEEY</sequence>
<proteinExistence type="predicted"/>
<comment type="caution">
    <text evidence="1">The sequence shown here is derived from an EMBL/GenBank/DDBJ whole genome shotgun (WGS) entry which is preliminary data.</text>
</comment>
<keyword evidence="2" id="KW-1185">Reference proteome</keyword>
<gene>
    <name evidence="1" type="ORF">TNCV_1467331</name>
</gene>
<evidence type="ECO:0000313" key="2">
    <source>
        <dbReference type="Proteomes" id="UP000887159"/>
    </source>
</evidence>
<keyword evidence="1" id="KW-0378">Hydrolase</keyword>
<dbReference type="GO" id="GO:0004519">
    <property type="term" value="F:endonuclease activity"/>
    <property type="evidence" value="ECO:0007669"/>
    <property type="project" value="UniProtKB-KW"/>
</dbReference>
<keyword evidence="1" id="KW-0540">Nuclease</keyword>
<dbReference type="Proteomes" id="UP000887159">
    <property type="component" value="Unassembled WGS sequence"/>
</dbReference>
<organism evidence="1 2">
    <name type="scientific">Trichonephila clavipes</name>
    <name type="common">Golden silk orbweaver</name>
    <name type="synonym">Nephila clavipes</name>
    <dbReference type="NCBI Taxonomy" id="2585209"/>
    <lineage>
        <taxon>Eukaryota</taxon>
        <taxon>Metazoa</taxon>
        <taxon>Ecdysozoa</taxon>
        <taxon>Arthropoda</taxon>
        <taxon>Chelicerata</taxon>
        <taxon>Arachnida</taxon>
        <taxon>Araneae</taxon>
        <taxon>Araneomorphae</taxon>
        <taxon>Entelegynae</taxon>
        <taxon>Araneoidea</taxon>
        <taxon>Nephilidae</taxon>
        <taxon>Trichonephila</taxon>
    </lineage>
</organism>
<protein>
    <submittedName>
        <fullName evidence="1">Putative endonuclease-reverse transcriptase</fullName>
    </submittedName>
</protein>
<dbReference type="AlphaFoldDB" id="A0A8X6RX08"/>
<evidence type="ECO:0000313" key="1">
    <source>
        <dbReference type="EMBL" id="GFY01741.1"/>
    </source>
</evidence>
<name>A0A8X6RX08_TRICX</name>
<accession>A0A8X6RX08</accession>
<dbReference type="EMBL" id="BMAU01021230">
    <property type="protein sequence ID" value="GFY01741.1"/>
    <property type="molecule type" value="Genomic_DNA"/>
</dbReference>
<keyword evidence="1" id="KW-0255">Endonuclease</keyword>
<reference evidence="1" key="1">
    <citation type="submission" date="2020-08" db="EMBL/GenBank/DDBJ databases">
        <title>Multicomponent nature underlies the extraordinary mechanical properties of spider dragline silk.</title>
        <authorList>
            <person name="Kono N."/>
            <person name="Nakamura H."/>
            <person name="Mori M."/>
            <person name="Yoshida Y."/>
            <person name="Ohtoshi R."/>
            <person name="Malay A.D."/>
            <person name="Moran D.A.P."/>
            <person name="Tomita M."/>
            <person name="Numata K."/>
            <person name="Arakawa K."/>
        </authorList>
    </citation>
    <scope>NUCLEOTIDE SEQUENCE</scope>
</reference>